<accession>A0A0C4YSH6</accession>
<evidence type="ECO:0000256" key="1">
    <source>
        <dbReference type="ARBA" id="ARBA00001946"/>
    </source>
</evidence>
<keyword evidence="7" id="KW-0456">Lyase</keyword>
<keyword evidence="8" id="KW-1185">Reference proteome</keyword>
<dbReference type="RefSeq" id="WP_043357245.1">
    <property type="nucleotide sequence ID" value="NZ_CP010537.1"/>
</dbReference>
<name>A0A0C4YSH6_9BURK</name>
<evidence type="ECO:0000259" key="6">
    <source>
        <dbReference type="Pfam" id="PF03328"/>
    </source>
</evidence>
<dbReference type="Gene3D" id="3.20.20.60">
    <property type="entry name" value="Phosphoenolpyruvate-binding domains"/>
    <property type="match status" value="1"/>
</dbReference>
<evidence type="ECO:0000256" key="3">
    <source>
        <dbReference type="ARBA" id="ARBA00022842"/>
    </source>
</evidence>
<dbReference type="InterPro" id="IPR015813">
    <property type="entry name" value="Pyrv/PenolPyrv_kinase-like_dom"/>
</dbReference>
<feature type="binding site" evidence="5">
    <location>
        <position position="157"/>
    </location>
    <ligand>
        <name>Mg(2+)</name>
        <dbReference type="ChEBI" id="CHEBI:18420"/>
    </ligand>
</feature>
<reference evidence="7 8" key="1">
    <citation type="journal article" date="2015" name="Genome Announc.">
        <title>Complete Genome Sequence of Cupriavidus basilensis 4G11, Isolated from the Oak Ridge Field Research Center Site.</title>
        <authorList>
            <person name="Ray J."/>
            <person name="Waters R.J."/>
            <person name="Skerker J.M."/>
            <person name="Kuehl J.V."/>
            <person name="Price M.N."/>
            <person name="Huang J."/>
            <person name="Chakraborty R."/>
            <person name="Arkin A.P."/>
            <person name="Deutschbauer A."/>
        </authorList>
    </citation>
    <scope>NUCLEOTIDE SEQUENCE [LARGE SCALE GENOMIC DNA]</scope>
    <source>
        <strain evidence="7">4G11</strain>
    </source>
</reference>
<keyword evidence="2 5" id="KW-0479">Metal-binding</keyword>
<feature type="domain" description="HpcH/HpaI aldolase/citrate lyase" evidence="6">
    <location>
        <begin position="13"/>
        <end position="224"/>
    </location>
</feature>
<dbReference type="STRING" id="68895.RR42_s3313"/>
<comment type="cofactor">
    <cofactor evidence="1">
        <name>Mg(2+)</name>
        <dbReference type="ChEBI" id="CHEBI:18420"/>
    </cofactor>
</comment>
<dbReference type="PIRSF" id="PIRSF015582">
    <property type="entry name" value="Cit_lyase_B"/>
    <property type="match status" value="1"/>
</dbReference>
<proteinExistence type="predicted"/>
<dbReference type="Proteomes" id="UP000031843">
    <property type="component" value="Chromosome secondary"/>
</dbReference>
<dbReference type="KEGG" id="cbw:RR42_s3313"/>
<evidence type="ECO:0000313" key="7">
    <source>
        <dbReference type="EMBL" id="AJG24889.1"/>
    </source>
</evidence>
<feature type="binding site" evidence="5">
    <location>
        <position position="131"/>
    </location>
    <ligand>
        <name>Mg(2+)</name>
        <dbReference type="ChEBI" id="CHEBI:18420"/>
    </ligand>
</feature>
<dbReference type="EMBL" id="CP010537">
    <property type="protein sequence ID" value="AJG24889.1"/>
    <property type="molecule type" value="Genomic_DNA"/>
</dbReference>
<feature type="binding site" evidence="4">
    <location>
        <position position="131"/>
    </location>
    <ligand>
        <name>substrate</name>
    </ligand>
</feature>
<organism evidence="7 8">
    <name type="scientific">Cupriavidus basilensis</name>
    <dbReference type="NCBI Taxonomy" id="68895"/>
    <lineage>
        <taxon>Bacteria</taxon>
        <taxon>Pseudomonadati</taxon>
        <taxon>Pseudomonadota</taxon>
        <taxon>Betaproteobacteria</taxon>
        <taxon>Burkholderiales</taxon>
        <taxon>Burkholderiaceae</taxon>
        <taxon>Cupriavidus</taxon>
    </lineage>
</organism>
<feature type="binding site" evidence="4">
    <location>
        <position position="71"/>
    </location>
    <ligand>
        <name>substrate</name>
    </ligand>
</feature>
<dbReference type="EC" id="4.1.3.6" evidence="7"/>
<evidence type="ECO:0000256" key="2">
    <source>
        <dbReference type="ARBA" id="ARBA00022723"/>
    </source>
</evidence>
<dbReference type="GO" id="GO:0000287">
    <property type="term" value="F:magnesium ion binding"/>
    <property type="evidence" value="ECO:0007669"/>
    <property type="project" value="TreeGrafter"/>
</dbReference>
<dbReference type="InterPro" id="IPR011206">
    <property type="entry name" value="Citrate_lyase_beta/mcl1/mcl2"/>
</dbReference>
<dbReference type="PANTHER" id="PTHR32308:SF0">
    <property type="entry name" value="HPCH_HPAI ALDOLASE_CITRATE LYASE DOMAIN-CONTAINING PROTEIN"/>
    <property type="match status" value="1"/>
</dbReference>
<sequence length="292" mass="30232">MSDVTTATTAITYLFVPGDRPERFDKAAAAAPDALILDLEDAVHPHAKPAARTAIAAWLLERGTQTRAYVRINDASSPAFAADMAWLRALPPGAPLAGLLVPKAEDPAALGEIAQALAQANPQGRLVAIIESACGLHGIDAVATAQGVSRLAFGSLDFAVDLGCAHTREALLMARSRIVLASRVAGLPPPVDGVTTALKDEAVLADDVAHARALGFAAKLCIHPAQLAAVRAGFLPTAEQLDWAQRVLDATASGSHAVQVDGKMVDRPVIEQARRMLALAAPTGAEPAIAQP</sequence>
<dbReference type="InterPro" id="IPR005000">
    <property type="entry name" value="Aldolase/citrate-lyase_domain"/>
</dbReference>
<dbReference type="PANTHER" id="PTHR32308">
    <property type="entry name" value="LYASE BETA SUBUNIT, PUTATIVE (AFU_ORTHOLOGUE AFUA_4G13030)-RELATED"/>
    <property type="match status" value="1"/>
</dbReference>
<keyword evidence="3 5" id="KW-0460">Magnesium</keyword>
<evidence type="ECO:0000256" key="5">
    <source>
        <dbReference type="PIRSR" id="PIRSR015582-2"/>
    </source>
</evidence>
<dbReference type="SUPFAM" id="SSF51621">
    <property type="entry name" value="Phosphoenolpyruvate/pyruvate domain"/>
    <property type="match status" value="1"/>
</dbReference>
<dbReference type="Pfam" id="PF03328">
    <property type="entry name" value="HpcH_HpaI"/>
    <property type="match status" value="1"/>
</dbReference>
<protein>
    <submittedName>
        <fullName evidence="7">Citrate lyase beta chain</fullName>
        <ecNumber evidence="7">4.1.3.6</ecNumber>
    </submittedName>
</protein>
<dbReference type="GO" id="GO:0006107">
    <property type="term" value="P:oxaloacetate metabolic process"/>
    <property type="evidence" value="ECO:0007669"/>
    <property type="project" value="TreeGrafter"/>
</dbReference>
<evidence type="ECO:0000256" key="4">
    <source>
        <dbReference type="PIRSR" id="PIRSR015582-1"/>
    </source>
</evidence>
<gene>
    <name evidence="7" type="ORF">RR42_s3313</name>
</gene>
<evidence type="ECO:0000313" key="8">
    <source>
        <dbReference type="Proteomes" id="UP000031843"/>
    </source>
</evidence>
<dbReference type="InterPro" id="IPR040442">
    <property type="entry name" value="Pyrv_kinase-like_dom_sf"/>
</dbReference>
<dbReference type="GO" id="GO:0008815">
    <property type="term" value="F:citrate (pro-3S)-lyase activity"/>
    <property type="evidence" value="ECO:0007669"/>
    <property type="project" value="UniProtKB-EC"/>
</dbReference>
<dbReference type="AlphaFoldDB" id="A0A0C4YSH6"/>
<dbReference type="OrthoDB" id="348111at2"/>